<dbReference type="Gene3D" id="2.10.70.100">
    <property type="match status" value="1"/>
</dbReference>
<dbReference type="PRINTS" id="PR00344">
    <property type="entry name" value="BCTRLSENSOR"/>
</dbReference>
<dbReference type="Gene3D" id="1.10.287.130">
    <property type="match status" value="1"/>
</dbReference>
<dbReference type="EMBL" id="FUYR01000001">
    <property type="protein sequence ID" value="SKB41466.1"/>
    <property type="molecule type" value="Genomic_DNA"/>
</dbReference>
<dbReference type="InterPro" id="IPR036890">
    <property type="entry name" value="HATPase_C_sf"/>
</dbReference>
<dbReference type="Gene3D" id="3.30.450.20">
    <property type="entry name" value="PAS domain"/>
    <property type="match status" value="3"/>
</dbReference>
<dbReference type="EC" id="2.7.13.3" evidence="2"/>
<evidence type="ECO:0000256" key="5">
    <source>
        <dbReference type="ARBA" id="ARBA00022777"/>
    </source>
</evidence>
<dbReference type="Pfam" id="PF00512">
    <property type="entry name" value="HisKA"/>
    <property type="match status" value="1"/>
</dbReference>
<dbReference type="GO" id="GO:0000155">
    <property type="term" value="F:phosphorelay sensor kinase activity"/>
    <property type="evidence" value="ECO:0007669"/>
    <property type="project" value="InterPro"/>
</dbReference>
<dbReference type="NCBIfam" id="TIGR00229">
    <property type="entry name" value="sensory_box"/>
    <property type="match status" value="3"/>
</dbReference>
<keyword evidence="3" id="KW-0597">Phosphoprotein</keyword>
<dbReference type="Proteomes" id="UP000189981">
    <property type="component" value="Unassembled WGS sequence"/>
</dbReference>
<evidence type="ECO:0000256" key="2">
    <source>
        <dbReference type="ARBA" id="ARBA00012438"/>
    </source>
</evidence>
<dbReference type="SUPFAM" id="SSF55785">
    <property type="entry name" value="PYP-like sensor domain (PAS domain)"/>
    <property type="match status" value="3"/>
</dbReference>
<feature type="domain" description="PAC" evidence="8">
    <location>
        <begin position="334"/>
        <end position="386"/>
    </location>
</feature>
<dbReference type="STRING" id="572036.SAMN05661099_1228"/>
<dbReference type="InterPro" id="IPR036097">
    <property type="entry name" value="HisK_dim/P_sf"/>
</dbReference>
<dbReference type="InterPro" id="IPR035965">
    <property type="entry name" value="PAS-like_dom_sf"/>
</dbReference>
<dbReference type="SMART" id="SM00388">
    <property type="entry name" value="HisKA"/>
    <property type="match status" value="1"/>
</dbReference>
<proteinExistence type="predicted"/>
<feature type="domain" description="PAC" evidence="8">
    <location>
        <begin position="76"/>
        <end position="132"/>
    </location>
</feature>
<dbReference type="OrthoDB" id="9813151at2"/>
<evidence type="ECO:0000256" key="4">
    <source>
        <dbReference type="ARBA" id="ARBA00022679"/>
    </source>
</evidence>
<keyword evidence="4" id="KW-0808">Transferase</keyword>
<evidence type="ECO:0000259" key="8">
    <source>
        <dbReference type="PROSITE" id="PS50113"/>
    </source>
</evidence>
<dbReference type="InterPro" id="IPR003594">
    <property type="entry name" value="HATPase_dom"/>
</dbReference>
<dbReference type="SUPFAM" id="SSF47384">
    <property type="entry name" value="Homodimeric domain of signal transducing histidine kinase"/>
    <property type="match status" value="1"/>
</dbReference>
<dbReference type="PROSITE" id="PS50109">
    <property type="entry name" value="HIS_KIN"/>
    <property type="match status" value="1"/>
</dbReference>
<evidence type="ECO:0000256" key="3">
    <source>
        <dbReference type="ARBA" id="ARBA00022553"/>
    </source>
</evidence>
<accession>A0A1T5B2J0</accession>
<dbReference type="Pfam" id="PF08448">
    <property type="entry name" value="PAS_4"/>
    <property type="match status" value="2"/>
</dbReference>
<dbReference type="Gene3D" id="3.30.565.10">
    <property type="entry name" value="Histidine kinase-like ATPase, C-terminal domain"/>
    <property type="match status" value="1"/>
</dbReference>
<sequence>MSPENIYQNIVELSPFPVYVTTGEDMIITVANDATLKAWGRDKSVLGKKFSEALPELKDQPFAGLIQHVLRTGEVYHTENDRADLMVDGRLQTYYYKFTYQPMSDASGNISSVLCFASDVTELELARQEVARTNQRLYNMVRQAPVGICIVTGDDRIVEVANDSYLEIVGKQRSELESRSIWEGVPEAAESYRPVLDEVFRTGKPFYANEHPILLVRNGMEELVYVDFVYEPVKNTVGEVSSVMVVAIEITDKVLSRKAVEDSEQRALLAIEATDMGTFEVDLDTGILRTSERLDVIFGVEGSLSRKDFVDRIHPDDIEVRAEAYREMDRTGRLFYEARVVWPDGSVHWISVHGKVEKNGQGQGVRMLGTVLDITDYIHLQQQKDDFISVASHELKTPMTSVRASMQVVDRLLKSDPSSPRLSEFVDKVNSNLAKMQQLVESLLNVSKISSGQLALHKTDFVVAEMVEECCDHIRMAGEYELKTTGDTSLRVYADKHQIDQVLVNLVNNAVKYAPLSKIIEINISKPHENYIKVSVIDFGPGIPEAKIPHIFDRYYRADTSGIQYSGLGLGLYISADIIKRHGGDIGVVSKEGEGSEFWFTLPVG</sequence>
<gene>
    <name evidence="9" type="ORF">SAMN05661099_1228</name>
</gene>
<dbReference type="InterPro" id="IPR004358">
    <property type="entry name" value="Sig_transdc_His_kin-like_C"/>
</dbReference>
<name>A0A1T5B2J0_9SPHI</name>
<dbReference type="InterPro" id="IPR005467">
    <property type="entry name" value="His_kinase_dom"/>
</dbReference>
<dbReference type="SMART" id="SM00086">
    <property type="entry name" value="PAC"/>
    <property type="match status" value="3"/>
</dbReference>
<protein>
    <recommendedName>
        <fullName evidence="2">histidine kinase</fullName>
        <ecNumber evidence="2">2.7.13.3</ecNumber>
    </recommendedName>
</protein>
<dbReference type="InterPro" id="IPR013656">
    <property type="entry name" value="PAS_4"/>
</dbReference>
<dbReference type="RefSeq" id="WP_079701729.1">
    <property type="nucleotide sequence ID" value="NZ_FUYR01000001.1"/>
</dbReference>
<dbReference type="PANTHER" id="PTHR43711:SF1">
    <property type="entry name" value="HISTIDINE KINASE 1"/>
    <property type="match status" value="1"/>
</dbReference>
<dbReference type="AlphaFoldDB" id="A0A1T5B2J0"/>
<keyword evidence="10" id="KW-1185">Reference proteome</keyword>
<comment type="catalytic activity">
    <reaction evidence="1">
        <text>ATP + protein L-histidine = ADP + protein N-phospho-L-histidine.</text>
        <dbReference type="EC" id="2.7.13.3"/>
    </reaction>
</comment>
<dbReference type="FunFam" id="3.30.565.10:FF:000006">
    <property type="entry name" value="Sensor histidine kinase WalK"/>
    <property type="match status" value="1"/>
</dbReference>
<feature type="domain" description="Histidine kinase" evidence="7">
    <location>
        <begin position="390"/>
        <end position="605"/>
    </location>
</feature>
<dbReference type="InterPro" id="IPR050736">
    <property type="entry name" value="Sensor_HK_Regulatory"/>
</dbReference>
<dbReference type="InterPro" id="IPR001610">
    <property type="entry name" value="PAC"/>
</dbReference>
<dbReference type="InterPro" id="IPR013655">
    <property type="entry name" value="PAS_fold_3"/>
</dbReference>
<dbReference type="PANTHER" id="PTHR43711">
    <property type="entry name" value="TWO-COMPONENT HISTIDINE KINASE"/>
    <property type="match status" value="1"/>
</dbReference>
<evidence type="ECO:0000259" key="7">
    <source>
        <dbReference type="PROSITE" id="PS50109"/>
    </source>
</evidence>
<keyword evidence="5" id="KW-0418">Kinase</keyword>
<evidence type="ECO:0000256" key="6">
    <source>
        <dbReference type="ARBA" id="ARBA00023012"/>
    </source>
</evidence>
<organism evidence="9 10">
    <name type="scientific">Daejeonella lutea</name>
    <dbReference type="NCBI Taxonomy" id="572036"/>
    <lineage>
        <taxon>Bacteria</taxon>
        <taxon>Pseudomonadati</taxon>
        <taxon>Bacteroidota</taxon>
        <taxon>Sphingobacteriia</taxon>
        <taxon>Sphingobacteriales</taxon>
        <taxon>Sphingobacteriaceae</taxon>
        <taxon>Daejeonella</taxon>
    </lineage>
</organism>
<dbReference type="InterPro" id="IPR003661">
    <property type="entry name" value="HisK_dim/P_dom"/>
</dbReference>
<dbReference type="InterPro" id="IPR000014">
    <property type="entry name" value="PAS"/>
</dbReference>
<keyword evidence="6" id="KW-0902">Two-component regulatory system</keyword>
<reference evidence="10" key="1">
    <citation type="submission" date="2017-02" db="EMBL/GenBank/DDBJ databases">
        <authorList>
            <person name="Varghese N."/>
            <person name="Submissions S."/>
        </authorList>
    </citation>
    <scope>NUCLEOTIDE SEQUENCE [LARGE SCALE GENOMIC DNA]</scope>
    <source>
        <strain evidence="10">DSM 22385</strain>
    </source>
</reference>
<evidence type="ECO:0000313" key="9">
    <source>
        <dbReference type="EMBL" id="SKB41466.1"/>
    </source>
</evidence>
<dbReference type="CDD" id="cd00082">
    <property type="entry name" value="HisKA"/>
    <property type="match status" value="1"/>
</dbReference>
<dbReference type="Pfam" id="PF08447">
    <property type="entry name" value="PAS_3"/>
    <property type="match status" value="1"/>
</dbReference>
<evidence type="ECO:0000313" key="10">
    <source>
        <dbReference type="Proteomes" id="UP000189981"/>
    </source>
</evidence>
<evidence type="ECO:0000256" key="1">
    <source>
        <dbReference type="ARBA" id="ARBA00000085"/>
    </source>
</evidence>
<dbReference type="SUPFAM" id="SSF55874">
    <property type="entry name" value="ATPase domain of HSP90 chaperone/DNA topoisomerase II/histidine kinase"/>
    <property type="match status" value="1"/>
</dbReference>
<dbReference type="PROSITE" id="PS50113">
    <property type="entry name" value="PAC"/>
    <property type="match status" value="2"/>
</dbReference>
<dbReference type="CDD" id="cd00130">
    <property type="entry name" value="PAS"/>
    <property type="match status" value="2"/>
</dbReference>
<dbReference type="SMART" id="SM00091">
    <property type="entry name" value="PAS"/>
    <property type="match status" value="3"/>
</dbReference>
<dbReference type="SMART" id="SM00387">
    <property type="entry name" value="HATPase_c"/>
    <property type="match status" value="1"/>
</dbReference>
<dbReference type="InterPro" id="IPR000700">
    <property type="entry name" value="PAS-assoc_C"/>
</dbReference>
<dbReference type="Pfam" id="PF02518">
    <property type="entry name" value="HATPase_c"/>
    <property type="match status" value="1"/>
</dbReference>